<accession>A0A846RXN6</accession>
<dbReference type="Proteomes" id="UP000576792">
    <property type="component" value="Unassembled WGS sequence"/>
</dbReference>
<dbReference type="GO" id="GO:0003677">
    <property type="term" value="F:DNA binding"/>
    <property type="evidence" value="ECO:0007669"/>
    <property type="project" value="UniProtKB-KW"/>
</dbReference>
<dbReference type="SUPFAM" id="SSF46785">
    <property type="entry name" value="Winged helix' DNA-binding domain"/>
    <property type="match status" value="1"/>
</dbReference>
<dbReference type="GO" id="GO:0003700">
    <property type="term" value="F:DNA-binding transcription factor activity"/>
    <property type="evidence" value="ECO:0007669"/>
    <property type="project" value="InterPro"/>
</dbReference>
<dbReference type="PANTHER" id="PTHR33164:SF104">
    <property type="entry name" value="TRANSCRIPTIONAL REGULATORY PROTEIN"/>
    <property type="match status" value="1"/>
</dbReference>
<proteinExistence type="predicted"/>
<dbReference type="PROSITE" id="PS50995">
    <property type="entry name" value="HTH_MARR_2"/>
    <property type="match status" value="1"/>
</dbReference>
<reference evidence="3 4" key="1">
    <citation type="submission" date="2020-03" db="EMBL/GenBank/DDBJ databases">
        <title>Sequencing the genomes of 1000 actinobacteria strains.</title>
        <authorList>
            <person name="Klenk H.-P."/>
        </authorList>
    </citation>
    <scope>NUCLEOTIDE SEQUENCE [LARGE SCALE GENOMIC DNA]</scope>
    <source>
        <strain evidence="3 4">DSM 18964</strain>
    </source>
</reference>
<evidence type="ECO:0000256" key="1">
    <source>
        <dbReference type="SAM" id="MobiDB-lite"/>
    </source>
</evidence>
<feature type="domain" description="HTH marR-type" evidence="2">
    <location>
        <begin position="67"/>
        <end position="207"/>
    </location>
</feature>
<evidence type="ECO:0000313" key="4">
    <source>
        <dbReference type="Proteomes" id="UP000576792"/>
    </source>
</evidence>
<dbReference type="RefSeq" id="WP_167949460.1">
    <property type="nucleotide sequence ID" value="NZ_BAAAPQ010000026.1"/>
</dbReference>
<dbReference type="InterPro" id="IPR036390">
    <property type="entry name" value="WH_DNA-bd_sf"/>
</dbReference>
<dbReference type="SMART" id="SM00347">
    <property type="entry name" value="HTH_MARR"/>
    <property type="match status" value="1"/>
</dbReference>
<feature type="region of interest" description="Disordered" evidence="1">
    <location>
        <begin position="1"/>
        <end position="20"/>
    </location>
</feature>
<evidence type="ECO:0000313" key="3">
    <source>
        <dbReference type="EMBL" id="NJC55413.1"/>
    </source>
</evidence>
<dbReference type="InterPro" id="IPR039422">
    <property type="entry name" value="MarR/SlyA-like"/>
</dbReference>
<comment type="caution">
    <text evidence="3">The sequence shown here is derived from an EMBL/GenBank/DDBJ whole genome shotgun (WGS) entry which is preliminary data.</text>
</comment>
<dbReference type="InterPro" id="IPR000835">
    <property type="entry name" value="HTH_MarR-typ"/>
</dbReference>
<sequence length="212" mass="22771">MSTGHEDPRDDRCTHVEQPGRADVVEQTSRADVVERSGVDERAGMDGRADYIDEVRGQWESIFPGLDTSMVAVMGRIARIAQVVQDRSDSVLAAQGVSRAEFDVISLLARHGGTLSPTRVSTELIISGAGVTKRLKRLSSAGLVSRIPDPADGRGSLVQLTGQAWDLLRPILESVLGFEGQVLADLEPVGKGRLATDLRELLLSIEADTAES</sequence>
<evidence type="ECO:0000259" key="2">
    <source>
        <dbReference type="PROSITE" id="PS50995"/>
    </source>
</evidence>
<keyword evidence="4" id="KW-1185">Reference proteome</keyword>
<gene>
    <name evidence="3" type="ORF">BKA07_000448</name>
</gene>
<organism evidence="3 4">
    <name type="scientific">Brevibacterium marinum</name>
    <dbReference type="NCBI Taxonomy" id="418643"/>
    <lineage>
        <taxon>Bacteria</taxon>
        <taxon>Bacillati</taxon>
        <taxon>Actinomycetota</taxon>
        <taxon>Actinomycetes</taxon>
        <taxon>Micrococcales</taxon>
        <taxon>Brevibacteriaceae</taxon>
        <taxon>Brevibacterium</taxon>
    </lineage>
</organism>
<dbReference type="AlphaFoldDB" id="A0A846RXN6"/>
<dbReference type="Pfam" id="PF12802">
    <property type="entry name" value="MarR_2"/>
    <property type="match status" value="1"/>
</dbReference>
<dbReference type="InterPro" id="IPR036388">
    <property type="entry name" value="WH-like_DNA-bd_sf"/>
</dbReference>
<dbReference type="EMBL" id="JAATJN010000001">
    <property type="protein sequence ID" value="NJC55413.1"/>
    <property type="molecule type" value="Genomic_DNA"/>
</dbReference>
<dbReference type="Gene3D" id="1.10.10.10">
    <property type="entry name" value="Winged helix-like DNA-binding domain superfamily/Winged helix DNA-binding domain"/>
    <property type="match status" value="1"/>
</dbReference>
<name>A0A846RXN6_9MICO</name>
<keyword evidence="3" id="KW-0238">DNA-binding</keyword>
<dbReference type="GO" id="GO:0006950">
    <property type="term" value="P:response to stress"/>
    <property type="evidence" value="ECO:0007669"/>
    <property type="project" value="TreeGrafter"/>
</dbReference>
<dbReference type="PANTHER" id="PTHR33164">
    <property type="entry name" value="TRANSCRIPTIONAL REGULATOR, MARR FAMILY"/>
    <property type="match status" value="1"/>
</dbReference>
<protein>
    <submittedName>
        <fullName evidence="3">DNA-binding MarR family transcriptional regulator</fullName>
    </submittedName>
</protein>